<accession>A0A329CN63</accession>
<dbReference type="SUPFAM" id="SSF53756">
    <property type="entry name" value="UDP-Glycosyltransferase/glycogen phosphorylase"/>
    <property type="match status" value="1"/>
</dbReference>
<reference evidence="1 2" key="1">
    <citation type="submission" date="2018-06" db="EMBL/GenBank/DDBJ databases">
        <title>Genomic Encyclopedia of Type Strains, Phase III (KMG-III): the genomes of soil and plant-associated and newly described type strains.</title>
        <authorList>
            <person name="Whitman W."/>
        </authorList>
    </citation>
    <scope>NUCLEOTIDE SEQUENCE [LARGE SCALE GENOMIC DNA]</scope>
    <source>
        <strain evidence="1 2">LMG 23644</strain>
    </source>
</reference>
<proteinExistence type="predicted"/>
<dbReference type="Gene3D" id="3.40.50.2000">
    <property type="entry name" value="Glycogen Phosphorylase B"/>
    <property type="match status" value="1"/>
</dbReference>
<gene>
    <name evidence="1" type="ORF">BX591_104127</name>
</gene>
<dbReference type="OrthoDB" id="7063138at2"/>
<dbReference type="Pfam" id="PF01075">
    <property type="entry name" value="Glyco_transf_9"/>
    <property type="match status" value="1"/>
</dbReference>
<comment type="caution">
    <text evidence="1">The sequence shown here is derived from an EMBL/GenBank/DDBJ whole genome shotgun (WGS) entry which is preliminary data.</text>
</comment>
<dbReference type="Proteomes" id="UP000248918">
    <property type="component" value="Unassembled WGS sequence"/>
</dbReference>
<dbReference type="InterPro" id="IPR002201">
    <property type="entry name" value="Glyco_trans_9"/>
</dbReference>
<organism evidence="1 2">
    <name type="scientific">Paraburkholderia bryophila</name>
    <dbReference type="NCBI Taxonomy" id="420952"/>
    <lineage>
        <taxon>Bacteria</taxon>
        <taxon>Pseudomonadati</taxon>
        <taxon>Pseudomonadota</taxon>
        <taxon>Betaproteobacteria</taxon>
        <taxon>Burkholderiales</taxon>
        <taxon>Burkholderiaceae</taxon>
        <taxon>Paraburkholderia</taxon>
    </lineage>
</organism>
<name>A0A329CN63_9BURK</name>
<dbReference type="EMBL" id="QLTK01000004">
    <property type="protein sequence ID" value="RAS35800.1"/>
    <property type="molecule type" value="Genomic_DNA"/>
</dbReference>
<keyword evidence="1" id="KW-0808">Transferase</keyword>
<protein>
    <submittedName>
        <fullName evidence="1">Heptosyltransferase-2</fullName>
    </submittedName>
</protein>
<dbReference type="GO" id="GO:0016757">
    <property type="term" value="F:glycosyltransferase activity"/>
    <property type="evidence" value="ECO:0007669"/>
    <property type="project" value="InterPro"/>
</dbReference>
<evidence type="ECO:0000313" key="1">
    <source>
        <dbReference type="EMBL" id="RAS35800.1"/>
    </source>
</evidence>
<dbReference type="AlphaFoldDB" id="A0A329CN63"/>
<evidence type="ECO:0000313" key="2">
    <source>
        <dbReference type="Proteomes" id="UP000248918"/>
    </source>
</evidence>
<sequence length="402" mass="44084">MNRLICALYRAAPAALKRFVEIAVERSVQIPYAGVAHEPEVFLRKTSRARIVKKYLHKHWLLKWRGQSRLELGSAADAKRLLWIYTGKRNFGDATMDMSGRALLKGCGFEIDLFTLPNLHKLFEEDDVFQHVYSDLQQLAGRRYDAIVMSEFNLPSIKLKARNFRALPYVCLFQYFYGPDRNQTTFSYAAVNHAFSLGYALADIVAMSKPYLAAKVGTRESVRALVPNEPFVALAVGGLDTNRTYGRWGELLDLLDRSDEPGIPRHIVLLGSDNGLATAEALLRRTFSTLKISSCVARLTLLQSREVAAQASLFVGADGGLMHVAHSTPTPSVSLFSDREPPYLRLTEACRSIGIQSTGDVDEIAPTAVMNAIRTQLVGLSSGAAPSGLAGLAGPDKPGVAA</sequence>